<dbReference type="SUPFAM" id="SSF140959">
    <property type="entry name" value="Indolic compounds 2,3-dioxygenase-like"/>
    <property type="match status" value="1"/>
</dbReference>
<sequence>MEYGFCPPNSDEAAGSLARSSRRSWYDLCERISGCVARGQGQESITTLANVQGIEEVVPDTALWAALVALGMLYSFHRYEDKYNGSEGANVSSRITVSIS</sequence>
<dbReference type="InterPro" id="IPR037217">
    <property type="entry name" value="Trp/Indoleamine_2_3_dOase-like"/>
</dbReference>
<evidence type="ECO:0000313" key="2">
    <source>
        <dbReference type="Proteomes" id="UP000256328"/>
    </source>
</evidence>
<name>A0A3D8QYP4_9HELO</name>
<accession>A0A3D8QYP4</accession>
<dbReference type="EMBL" id="PDLN01000014">
    <property type="protein sequence ID" value="RDW66909.1"/>
    <property type="molecule type" value="Genomic_DNA"/>
</dbReference>
<dbReference type="GO" id="GO:0046872">
    <property type="term" value="F:metal ion binding"/>
    <property type="evidence" value="ECO:0007669"/>
    <property type="project" value="InterPro"/>
</dbReference>
<dbReference type="AlphaFoldDB" id="A0A3D8QYP4"/>
<gene>
    <name evidence="1" type="ORF">BP5796_09658</name>
</gene>
<evidence type="ECO:0000313" key="1">
    <source>
        <dbReference type="EMBL" id="RDW66909.1"/>
    </source>
</evidence>
<proteinExistence type="predicted"/>
<protein>
    <submittedName>
        <fullName evidence="1">Uncharacterized protein</fullName>
    </submittedName>
</protein>
<keyword evidence="2" id="KW-1185">Reference proteome</keyword>
<dbReference type="GO" id="GO:0020037">
    <property type="term" value="F:heme binding"/>
    <property type="evidence" value="ECO:0007669"/>
    <property type="project" value="InterPro"/>
</dbReference>
<dbReference type="Proteomes" id="UP000256328">
    <property type="component" value="Unassembled WGS sequence"/>
</dbReference>
<organism evidence="1 2">
    <name type="scientific">Coleophoma crateriformis</name>
    <dbReference type="NCBI Taxonomy" id="565419"/>
    <lineage>
        <taxon>Eukaryota</taxon>
        <taxon>Fungi</taxon>
        <taxon>Dikarya</taxon>
        <taxon>Ascomycota</taxon>
        <taxon>Pezizomycotina</taxon>
        <taxon>Leotiomycetes</taxon>
        <taxon>Helotiales</taxon>
        <taxon>Dermateaceae</taxon>
        <taxon>Coleophoma</taxon>
    </lineage>
</organism>
<comment type="caution">
    <text evidence="1">The sequence shown here is derived from an EMBL/GenBank/DDBJ whole genome shotgun (WGS) entry which is preliminary data.</text>
</comment>
<dbReference type="GO" id="GO:0019441">
    <property type="term" value="P:L-tryptophan catabolic process to kynurenine"/>
    <property type="evidence" value="ECO:0007669"/>
    <property type="project" value="InterPro"/>
</dbReference>
<dbReference type="OrthoDB" id="260519at2759"/>
<reference evidence="1 2" key="1">
    <citation type="journal article" date="2018" name="IMA Fungus">
        <title>IMA Genome-F 9: Draft genome sequence of Annulohypoxylon stygium, Aspergillus mulundensis, Berkeleyomyces basicola (syn. Thielaviopsis basicola), Ceratocystis smalleyi, two Cercospora beticola strains, Coleophoma cylindrospora, Fusarium fracticaudum, Phialophora cf. hyalina, and Morchella septimelata.</title>
        <authorList>
            <person name="Wingfield B.D."/>
            <person name="Bills G.F."/>
            <person name="Dong Y."/>
            <person name="Huang W."/>
            <person name="Nel W.J."/>
            <person name="Swalarsk-Parry B.S."/>
            <person name="Vaghefi N."/>
            <person name="Wilken P.M."/>
            <person name="An Z."/>
            <person name="de Beer Z.W."/>
            <person name="De Vos L."/>
            <person name="Chen L."/>
            <person name="Duong T.A."/>
            <person name="Gao Y."/>
            <person name="Hammerbacher A."/>
            <person name="Kikkert J.R."/>
            <person name="Li Y."/>
            <person name="Li H."/>
            <person name="Li K."/>
            <person name="Li Q."/>
            <person name="Liu X."/>
            <person name="Ma X."/>
            <person name="Naidoo K."/>
            <person name="Pethybridge S.J."/>
            <person name="Sun J."/>
            <person name="Steenkamp E.T."/>
            <person name="van der Nest M.A."/>
            <person name="van Wyk S."/>
            <person name="Wingfield M.J."/>
            <person name="Xiong C."/>
            <person name="Yue Q."/>
            <person name="Zhang X."/>
        </authorList>
    </citation>
    <scope>NUCLEOTIDE SEQUENCE [LARGE SCALE GENOMIC DNA]</scope>
    <source>
        <strain evidence="1 2">BP5796</strain>
    </source>
</reference>